<dbReference type="PANTHER" id="PTHR31904:SF1">
    <property type="entry name" value="BYPASS OF STOP CODON PROTEIN 5-RELATED"/>
    <property type="match status" value="1"/>
</dbReference>
<dbReference type="InterPro" id="IPR014752">
    <property type="entry name" value="Arrestin-like_C"/>
</dbReference>
<dbReference type="HOGENOM" id="CLU_032323_1_0_1"/>
<name>X0K6Y7_FUSO5</name>
<evidence type="ECO:0000313" key="1">
    <source>
        <dbReference type="EMBL" id="EXM04517.1"/>
    </source>
</evidence>
<evidence type="ECO:0008006" key="2">
    <source>
        <dbReference type="Google" id="ProtNLM"/>
    </source>
</evidence>
<sequence>MSPFFYMRPTTCQQARDGMDGWISQWVNHNRAQMDRDRDINPGGQLSWILVNSHHSELHLNHSNLNLSSATMAAKVPSFVDVQVTKLPNTPPEYEHLGIHRNGGIHPWGSAHALASTLKGKMTKKPEVQILINGHFNSKVYTTNSEVSGVVNITPARNTRYDRLDISLDGLSETRRDGPDMTHMTSHRFLRLEMPIDEYPAEVLEAGVTYTFPFIFNIPAHLSSKACSHKTNSEDVWERHMALPPTLGGWEKDDMAPDMARVTYSIKAYVLTRARQGFNIALGNSHAINVMPTSFEEPPLNITERDDLYKIERSKKVKKNIFSASQGRISAVAAQPAAIHLTKEGYEASGSSIPISFTFEPSAADVIPPQFTSASLKIQAHTWFRDQPMMNLPTQGSSVANFGYPFSVSLPKASPKVQWTQNVDMTSTKDSPVFHTATVEVPFKLPTADKMFVPTFHSCIISRAYTVKVVLEGDVKIDLTVPVQVVMGTPDV</sequence>
<dbReference type="Gene3D" id="2.60.40.640">
    <property type="match status" value="1"/>
</dbReference>
<reference evidence="1" key="2">
    <citation type="submission" date="2012-05" db="EMBL/GenBank/DDBJ databases">
        <title>The Genome Annotation of Fusarium oxysporum II5.</title>
        <authorList>
            <consortium name="The Broad Institute Genomics Platform"/>
            <person name="Ma L.-J."/>
            <person name="Corby-Kistler H."/>
            <person name="Broz K."/>
            <person name="Gale L.R."/>
            <person name="Jonkers W."/>
            <person name="O'Donnell K."/>
            <person name="Ploetz R."/>
            <person name="Steinberg C."/>
            <person name="Schwartz D.C."/>
            <person name="VanEtten H."/>
            <person name="Zhou S."/>
            <person name="Young S.K."/>
            <person name="Zeng Q."/>
            <person name="Gargeya S."/>
            <person name="Fitzgerald M."/>
            <person name="Abouelleil A."/>
            <person name="Alvarado L."/>
            <person name="Chapman S.B."/>
            <person name="Gainer-Dewar J."/>
            <person name="Goldberg J."/>
            <person name="Griggs A."/>
            <person name="Gujja S."/>
            <person name="Hansen M."/>
            <person name="Howarth C."/>
            <person name="Imamovic A."/>
            <person name="Ireland A."/>
            <person name="Larimer J."/>
            <person name="McCowan C."/>
            <person name="Murphy C."/>
            <person name="Pearson M."/>
            <person name="Poon T.W."/>
            <person name="Priest M."/>
            <person name="Roberts A."/>
            <person name="Saif S."/>
            <person name="Shea T."/>
            <person name="Sykes S."/>
            <person name="Wortman J."/>
            <person name="Nusbaum C."/>
            <person name="Birren B."/>
        </authorList>
    </citation>
    <scope>NUCLEOTIDE SEQUENCE</scope>
    <source>
        <strain evidence="1">54006</strain>
    </source>
</reference>
<dbReference type="AlphaFoldDB" id="X0K6Y7"/>
<dbReference type="InterPro" id="IPR039634">
    <property type="entry name" value="Bul1-like"/>
</dbReference>
<proteinExistence type="predicted"/>
<protein>
    <recommendedName>
        <fullName evidence="2">Arrestin-like N-terminal domain-containing protein</fullName>
    </recommendedName>
</protein>
<organism evidence="1">
    <name type="scientific">Fusarium odoratissimum (strain NRRL 54006)</name>
    <dbReference type="NCBI Taxonomy" id="1089451"/>
    <lineage>
        <taxon>Eukaryota</taxon>
        <taxon>Fungi</taxon>
        <taxon>Dikarya</taxon>
        <taxon>Ascomycota</taxon>
        <taxon>Pezizomycotina</taxon>
        <taxon>Sordariomycetes</taxon>
        <taxon>Hypocreomycetidae</taxon>
        <taxon>Hypocreales</taxon>
        <taxon>Nectriaceae</taxon>
        <taxon>Fusarium</taxon>
        <taxon>Fusarium oxysporum species complex</taxon>
        <taxon>Fusarium oxysporum f. sp. cubense (strain race 4)</taxon>
    </lineage>
</organism>
<reference evidence="1" key="1">
    <citation type="submission" date="2011-11" db="EMBL/GenBank/DDBJ databases">
        <title>The Genome Sequence of Fusarium oxysporum II5.</title>
        <authorList>
            <consortium name="The Broad Institute Genome Sequencing Platform"/>
            <person name="Ma L.-J."/>
            <person name="Gale L.R."/>
            <person name="Schwartz D.C."/>
            <person name="Zhou S."/>
            <person name="Corby-Kistler H."/>
            <person name="Young S.K."/>
            <person name="Zeng Q."/>
            <person name="Gargeya S."/>
            <person name="Fitzgerald M."/>
            <person name="Haas B."/>
            <person name="Abouelleil A."/>
            <person name="Alvarado L."/>
            <person name="Arachchi H.M."/>
            <person name="Berlin A."/>
            <person name="Brown A."/>
            <person name="Chapman S.B."/>
            <person name="Chen Z."/>
            <person name="Dunbar C."/>
            <person name="Freedman E."/>
            <person name="Gearin G."/>
            <person name="Goldberg J."/>
            <person name="Griggs A."/>
            <person name="Gujja S."/>
            <person name="Heiman D."/>
            <person name="Howarth C."/>
            <person name="Larson L."/>
            <person name="Lui A."/>
            <person name="MacDonald P.J.P."/>
            <person name="Montmayeur A."/>
            <person name="Murphy C."/>
            <person name="Neiman D."/>
            <person name="Pearson M."/>
            <person name="Priest M."/>
            <person name="Roberts A."/>
            <person name="Saif S."/>
            <person name="Shea T."/>
            <person name="Shenoy N."/>
            <person name="Sisk P."/>
            <person name="Stolte C."/>
            <person name="Sykes S."/>
            <person name="Wortman J."/>
            <person name="Nusbaum C."/>
            <person name="Birren B."/>
        </authorList>
    </citation>
    <scope>NUCLEOTIDE SEQUENCE [LARGE SCALE GENOMIC DNA]</scope>
    <source>
        <strain evidence="1">54006</strain>
    </source>
</reference>
<dbReference type="GeneID" id="42029906"/>
<dbReference type="EMBL" id="JH658277">
    <property type="protein sequence ID" value="EXM04517.1"/>
    <property type="molecule type" value="Genomic_DNA"/>
</dbReference>
<dbReference type="Proteomes" id="UP000030685">
    <property type="component" value="Unassembled WGS sequence"/>
</dbReference>
<gene>
    <name evidence="1" type="ORF">FOIG_04731</name>
</gene>
<dbReference type="VEuPathDB" id="FungiDB:FOIG_04731"/>
<accession>X0K6Y7</accession>
<dbReference type="PANTHER" id="PTHR31904">
    <property type="entry name" value="BYPASS OF STOP CODON PROTEIN 5-RELATED"/>
    <property type="match status" value="1"/>
</dbReference>
<dbReference type="RefSeq" id="XP_031066606.1">
    <property type="nucleotide sequence ID" value="XM_031203027.1"/>
</dbReference>